<feature type="transmembrane region" description="Helical" evidence="2">
    <location>
        <begin position="392"/>
        <end position="414"/>
    </location>
</feature>
<evidence type="ECO:0000256" key="2">
    <source>
        <dbReference type="SAM" id="Phobius"/>
    </source>
</evidence>
<name>A0AA37XA17_9MICO</name>
<gene>
    <name evidence="3" type="ORF">GCM10025874_05810</name>
</gene>
<dbReference type="AlphaFoldDB" id="A0AA37XA17"/>
<sequence>MVQTREQAGGREHRIRHRAAEHARVAGVLERLDREVEGHVAAQADGERRRRLVPVAGVGDDDRVGGQGLAVLREEGRERTGAELLLALDEDRDAEVGVVTRVLLERAQGADVRHDAGLVVGGAAAVQAVAALRRLEGRGVPVLVRAGRLHIVVRVEQHGRAAVPRGAAREHGGLAEAGAVRERRAADVDGLEEVEVAQQPGDRLGAVGDMPRVEAVPGDGGDAHQPGEVRDGRREALPDQIADGGRVDGGEFGAHAGNLKGRIRSRDPTVPKTNTPEPDEAVEAQNPSAGKGRATPSRKEREAANKRPLVPTDRKEANRAAREKERAVREKYRLGMAAGDEKYLPERDKGAQRRYIRDYTDARFSIGEILIPVMFVIIILSTLLPIQLQDLTFVFLLGYMLISILDITLANVFLKRRLRAKFGEDRLQKGNAWYFGMRAMQLRMLRIPKPQAKYGRFPE</sequence>
<evidence type="ECO:0000313" key="4">
    <source>
        <dbReference type="Proteomes" id="UP001157160"/>
    </source>
</evidence>
<proteinExistence type="predicted"/>
<feature type="compositionally biased region" description="Basic and acidic residues" evidence="1">
    <location>
        <begin position="312"/>
        <end position="324"/>
    </location>
</feature>
<keyword evidence="2" id="KW-0812">Transmembrane</keyword>
<organism evidence="3 4">
    <name type="scientific">Arenivirga flava</name>
    <dbReference type="NCBI Taxonomy" id="1930060"/>
    <lineage>
        <taxon>Bacteria</taxon>
        <taxon>Bacillati</taxon>
        <taxon>Actinomycetota</taxon>
        <taxon>Actinomycetes</taxon>
        <taxon>Micrococcales</taxon>
        <taxon>Microbacteriaceae</taxon>
        <taxon>Arenivirga</taxon>
    </lineage>
</organism>
<dbReference type="EMBL" id="BSUL01000001">
    <property type="protein sequence ID" value="GMA27328.1"/>
    <property type="molecule type" value="Genomic_DNA"/>
</dbReference>
<dbReference type="Pfam" id="PF11241">
    <property type="entry name" value="DUF3043"/>
    <property type="match status" value="1"/>
</dbReference>
<accession>A0AA37XA17</accession>
<reference evidence="3 4" key="1">
    <citation type="journal article" date="2014" name="Int. J. Syst. Evol. Microbiol.">
        <title>Complete genome sequence of Corynebacterium casei LMG S-19264T (=DSM 44701T), isolated from a smear-ripened cheese.</title>
        <authorList>
            <consortium name="US DOE Joint Genome Institute (JGI-PGF)"/>
            <person name="Walter F."/>
            <person name="Albersmeier A."/>
            <person name="Kalinowski J."/>
            <person name="Ruckert C."/>
        </authorList>
    </citation>
    <scope>NUCLEOTIDE SEQUENCE [LARGE SCALE GENOMIC DNA]</scope>
    <source>
        <strain evidence="3 4">NBRC 112289</strain>
    </source>
</reference>
<keyword evidence="2" id="KW-0472">Membrane</keyword>
<dbReference type="Proteomes" id="UP001157160">
    <property type="component" value="Unassembled WGS sequence"/>
</dbReference>
<protein>
    <recommendedName>
        <fullName evidence="5">DUF3043 domain-containing protein</fullName>
    </recommendedName>
</protein>
<evidence type="ECO:0008006" key="5">
    <source>
        <dbReference type="Google" id="ProtNLM"/>
    </source>
</evidence>
<feature type="region of interest" description="Disordered" evidence="1">
    <location>
        <begin position="240"/>
        <end position="324"/>
    </location>
</feature>
<keyword evidence="4" id="KW-1185">Reference proteome</keyword>
<feature type="region of interest" description="Disordered" evidence="1">
    <location>
        <begin position="214"/>
        <end position="233"/>
    </location>
</feature>
<dbReference type="InterPro" id="IPR021403">
    <property type="entry name" value="DUF3043"/>
</dbReference>
<evidence type="ECO:0000313" key="3">
    <source>
        <dbReference type="EMBL" id="GMA27328.1"/>
    </source>
</evidence>
<keyword evidence="2" id="KW-1133">Transmembrane helix</keyword>
<comment type="caution">
    <text evidence="3">The sequence shown here is derived from an EMBL/GenBank/DDBJ whole genome shotgun (WGS) entry which is preliminary data.</text>
</comment>
<evidence type="ECO:0000256" key="1">
    <source>
        <dbReference type="SAM" id="MobiDB-lite"/>
    </source>
</evidence>
<feature type="compositionally biased region" description="Basic and acidic residues" evidence="1">
    <location>
        <begin position="221"/>
        <end position="233"/>
    </location>
</feature>
<feature type="transmembrane region" description="Helical" evidence="2">
    <location>
        <begin position="364"/>
        <end position="386"/>
    </location>
</feature>